<dbReference type="GO" id="GO:0005886">
    <property type="term" value="C:plasma membrane"/>
    <property type="evidence" value="ECO:0007669"/>
    <property type="project" value="TreeGrafter"/>
</dbReference>
<evidence type="ECO:0000256" key="2">
    <source>
        <dbReference type="ARBA" id="ARBA00009904"/>
    </source>
</evidence>
<keyword evidence="11" id="KW-1185">Reference proteome</keyword>
<evidence type="ECO:0000313" key="11">
    <source>
        <dbReference type="Proteomes" id="UP001209878"/>
    </source>
</evidence>
<comment type="subcellular location">
    <subcellularLocation>
        <location evidence="1">Membrane</location>
        <topology evidence="1">Multi-pass membrane protein</topology>
    </subcellularLocation>
</comment>
<evidence type="ECO:0000256" key="6">
    <source>
        <dbReference type="ARBA" id="ARBA00023065"/>
    </source>
</evidence>
<organism evidence="10 11">
    <name type="scientific">Ridgeia piscesae</name>
    <name type="common">Tubeworm</name>
    <dbReference type="NCBI Taxonomy" id="27915"/>
    <lineage>
        <taxon>Eukaryota</taxon>
        <taxon>Metazoa</taxon>
        <taxon>Spiralia</taxon>
        <taxon>Lophotrochozoa</taxon>
        <taxon>Annelida</taxon>
        <taxon>Polychaeta</taxon>
        <taxon>Sedentaria</taxon>
        <taxon>Canalipalpata</taxon>
        <taxon>Sabellida</taxon>
        <taxon>Siboglinidae</taxon>
        <taxon>Ridgeia</taxon>
    </lineage>
</organism>
<dbReference type="Pfam" id="PF01496">
    <property type="entry name" value="V_ATPase_I"/>
    <property type="match status" value="1"/>
</dbReference>
<keyword evidence="5" id="KW-1133">Transmembrane helix</keyword>
<dbReference type="PANTHER" id="PTHR11629">
    <property type="entry name" value="VACUOLAR PROTON ATPASES"/>
    <property type="match status" value="1"/>
</dbReference>
<protein>
    <recommendedName>
        <fullName evidence="8">V-type proton ATPase subunit a</fullName>
    </recommendedName>
</protein>
<comment type="caution">
    <text evidence="10">The sequence shown here is derived from an EMBL/GenBank/DDBJ whole genome shotgun (WGS) entry which is preliminary data.</text>
</comment>
<dbReference type="GO" id="GO:0007035">
    <property type="term" value="P:vacuolar acidification"/>
    <property type="evidence" value="ECO:0007669"/>
    <property type="project" value="TreeGrafter"/>
</dbReference>
<dbReference type="GO" id="GO:0016471">
    <property type="term" value="C:vacuolar proton-transporting V-type ATPase complex"/>
    <property type="evidence" value="ECO:0007669"/>
    <property type="project" value="TreeGrafter"/>
</dbReference>
<dbReference type="GO" id="GO:0033179">
    <property type="term" value="C:proton-transporting V-type ATPase, V0 domain"/>
    <property type="evidence" value="ECO:0007669"/>
    <property type="project" value="InterPro"/>
</dbReference>
<comment type="similarity">
    <text evidence="2 8">Belongs to the V-ATPase 116 kDa subunit family.</text>
</comment>
<keyword evidence="8" id="KW-0375">Hydrogen ion transport</keyword>
<dbReference type="Proteomes" id="UP001209878">
    <property type="component" value="Unassembled WGS sequence"/>
</dbReference>
<keyword evidence="4" id="KW-0812">Transmembrane</keyword>
<comment type="function">
    <text evidence="8">Essential component of the vacuolar proton pump (V-ATPase), a multimeric enzyme that catalyzes the translocation of protons across the membranes. Required for assembly and activity of the V-ATPase.</text>
</comment>
<evidence type="ECO:0000256" key="9">
    <source>
        <dbReference type="SAM" id="Coils"/>
    </source>
</evidence>
<dbReference type="InterPro" id="IPR002490">
    <property type="entry name" value="V-ATPase_116kDa_su"/>
</dbReference>
<evidence type="ECO:0000313" key="10">
    <source>
        <dbReference type="EMBL" id="KAK2185323.1"/>
    </source>
</evidence>
<evidence type="ECO:0000256" key="7">
    <source>
        <dbReference type="ARBA" id="ARBA00023136"/>
    </source>
</evidence>
<dbReference type="AlphaFoldDB" id="A0AAD9NZF2"/>
<sequence length="382" mass="43826">MGALFRSEEMSLCQLYLQSEAAYTCVSELGELGLVQFRDLNADVNSFQRKFVNEIQRCEEMERQLRYFGRELRKEGIPVYDPGSEPEAPAPRDMIDLEATYESHEGELKALGSSLDALESNYRGLKELKCVLQHAEVFFLESGLNIASDARETLQGSQHVGIELEPMSEDYRVAHQRIYLSFVAGVIESARVPGFTRLLWFACKGNVFLRHVDIPELSVGSVRRAVFIVYFQGDQLKEKVKKICDGFKATMYPCPETREERSDLMVGLIRRIHEIDLVMEKSREQWLRVLESIAQNLHHWNIKVLKIKAIYHTMNMLSTEGTNYIAECWMPVSDIGSVQLLMNRATVSDMTNTHTLSYFNRNRSIPLWHVKAFVAVSCHCIQ</sequence>
<dbReference type="GO" id="GO:0051117">
    <property type="term" value="F:ATPase binding"/>
    <property type="evidence" value="ECO:0007669"/>
    <property type="project" value="TreeGrafter"/>
</dbReference>
<feature type="coiled-coil region" evidence="9">
    <location>
        <begin position="101"/>
        <end position="128"/>
    </location>
</feature>
<accession>A0AAD9NZF2</accession>
<evidence type="ECO:0000256" key="8">
    <source>
        <dbReference type="RuleBase" id="RU361189"/>
    </source>
</evidence>
<dbReference type="GO" id="GO:0046961">
    <property type="term" value="F:proton-transporting ATPase activity, rotational mechanism"/>
    <property type="evidence" value="ECO:0007669"/>
    <property type="project" value="InterPro"/>
</dbReference>
<gene>
    <name evidence="10" type="ORF">NP493_240g03015</name>
</gene>
<keyword evidence="7" id="KW-0472">Membrane</keyword>
<keyword evidence="9" id="KW-0175">Coiled coil</keyword>
<name>A0AAD9NZF2_RIDPI</name>
<evidence type="ECO:0000256" key="4">
    <source>
        <dbReference type="ARBA" id="ARBA00022692"/>
    </source>
</evidence>
<reference evidence="10" key="1">
    <citation type="journal article" date="2023" name="Mol. Biol. Evol.">
        <title>Third-Generation Sequencing Reveals the Adaptive Role of the Epigenome in Three Deep-Sea Polychaetes.</title>
        <authorList>
            <person name="Perez M."/>
            <person name="Aroh O."/>
            <person name="Sun Y."/>
            <person name="Lan Y."/>
            <person name="Juniper S.K."/>
            <person name="Young C.R."/>
            <person name="Angers B."/>
            <person name="Qian P.Y."/>
        </authorList>
    </citation>
    <scope>NUCLEOTIDE SEQUENCE</scope>
    <source>
        <strain evidence="10">R07B-5</strain>
    </source>
</reference>
<keyword evidence="3 8" id="KW-0813">Transport</keyword>
<keyword evidence="6 8" id="KW-0406">Ion transport</keyword>
<dbReference type="PANTHER" id="PTHR11629:SF63">
    <property type="entry name" value="V-TYPE PROTON ATPASE SUBUNIT A"/>
    <property type="match status" value="1"/>
</dbReference>
<evidence type="ECO:0000256" key="3">
    <source>
        <dbReference type="ARBA" id="ARBA00022448"/>
    </source>
</evidence>
<evidence type="ECO:0000256" key="1">
    <source>
        <dbReference type="ARBA" id="ARBA00004141"/>
    </source>
</evidence>
<evidence type="ECO:0000256" key="5">
    <source>
        <dbReference type="ARBA" id="ARBA00022989"/>
    </source>
</evidence>
<dbReference type="EMBL" id="JAODUO010000240">
    <property type="protein sequence ID" value="KAK2185323.1"/>
    <property type="molecule type" value="Genomic_DNA"/>
</dbReference>
<proteinExistence type="inferred from homology"/>